<dbReference type="CDD" id="cd07103">
    <property type="entry name" value="ALDH_F5_SSADH_GabD"/>
    <property type="match status" value="1"/>
</dbReference>
<dbReference type="InterPro" id="IPR029510">
    <property type="entry name" value="Ald_DH_CS_GLU"/>
</dbReference>
<gene>
    <name evidence="5" type="ORF">GCM10022215_07610</name>
</gene>
<dbReference type="Gene3D" id="3.40.309.10">
    <property type="entry name" value="Aldehyde Dehydrogenase, Chain A, domain 2"/>
    <property type="match status" value="1"/>
</dbReference>
<evidence type="ECO:0000256" key="1">
    <source>
        <dbReference type="ARBA" id="ARBA00023002"/>
    </source>
</evidence>
<dbReference type="RefSeq" id="WP_344731897.1">
    <property type="nucleotide sequence ID" value="NZ_BAAAZH010000006.1"/>
</dbReference>
<evidence type="ECO:0000256" key="3">
    <source>
        <dbReference type="RuleBase" id="RU003345"/>
    </source>
</evidence>
<reference evidence="6" key="1">
    <citation type="journal article" date="2019" name="Int. J. Syst. Evol. Microbiol.">
        <title>The Global Catalogue of Microorganisms (GCM) 10K type strain sequencing project: providing services to taxonomists for standard genome sequencing and annotation.</title>
        <authorList>
            <consortium name="The Broad Institute Genomics Platform"/>
            <consortium name="The Broad Institute Genome Sequencing Center for Infectious Disease"/>
            <person name="Wu L."/>
            <person name="Ma J."/>
        </authorList>
    </citation>
    <scope>NUCLEOTIDE SEQUENCE [LARGE SCALE GENOMIC DNA]</scope>
    <source>
        <strain evidence="6">JCM 16703</strain>
    </source>
</reference>
<dbReference type="Gene3D" id="3.40.605.10">
    <property type="entry name" value="Aldehyde Dehydrogenase, Chain A, domain 1"/>
    <property type="match status" value="1"/>
</dbReference>
<dbReference type="InterPro" id="IPR015590">
    <property type="entry name" value="Aldehyde_DH_dom"/>
</dbReference>
<protein>
    <submittedName>
        <fullName evidence="5">NAD-dependent succinate-semialdehyde dehydrogenase</fullName>
    </submittedName>
</protein>
<comment type="similarity">
    <text evidence="3">Belongs to the aldehyde dehydrogenase family.</text>
</comment>
<feature type="domain" description="Aldehyde dehydrogenase" evidence="4">
    <location>
        <begin position="14"/>
        <end position="471"/>
    </location>
</feature>
<dbReference type="EMBL" id="BAAAZH010000006">
    <property type="protein sequence ID" value="GAA4111685.1"/>
    <property type="molecule type" value="Genomic_DNA"/>
</dbReference>
<proteinExistence type="inferred from homology"/>
<evidence type="ECO:0000313" key="5">
    <source>
        <dbReference type="EMBL" id="GAA4111685.1"/>
    </source>
</evidence>
<dbReference type="Pfam" id="PF00171">
    <property type="entry name" value="Aldedh"/>
    <property type="match status" value="1"/>
</dbReference>
<dbReference type="PANTHER" id="PTHR43353:SF5">
    <property type="entry name" value="SUCCINATE-SEMIALDEHYDE DEHYDROGENASE, MITOCHONDRIAL"/>
    <property type="match status" value="1"/>
</dbReference>
<accession>A0ABP7XCN6</accession>
<dbReference type="InterPro" id="IPR050740">
    <property type="entry name" value="Aldehyde_DH_Superfamily"/>
</dbReference>
<keyword evidence="6" id="KW-1185">Reference proteome</keyword>
<dbReference type="Proteomes" id="UP001501495">
    <property type="component" value="Unassembled WGS sequence"/>
</dbReference>
<dbReference type="PROSITE" id="PS00687">
    <property type="entry name" value="ALDEHYDE_DEHYDR_GLU"/>
    <property type="match status" value="1"/>
</dbReference>
<keyword evidence="1 3" id="KW-0560">Oxidoreductase</keyword>
<dbReference type="SUPFAM" id="SSF53720">
    <property type="entry name" value="ALDH-like"/>
    <property type="match status" value="1"/>
</dbReference>
<dbReference type="InterPro" id="IPR016163">
    <property type="entry name" value="Ald_DH_C"/>
</dbReference>
<name>A0ABP7XCN6_9ACTN</name>
<sequence length="488" mass="51220">MTDRPTDLFVDGTWRPAASGRRFDVHDPATGEVIASVADAGAEDALAALEAAHRAQAPWGRTPTRVRAEILRRAFDALTARSEEFARLITAEMGKPLAESRAEVAYGAEFLRWFSEEAPRISGRYLEAPDGANRLLVRKRPVGPCLLITPWNFPIAMATRKIAPAIAAGCTMVLKPADLTPLTSLLFTELLAEVGLPDGVLNVVTTTDPAAISGPLLADERLRKLSFTGSTPVGRRLIAASADRVLKVSMELGGNAPFVVCADADVDAAVEGAVVAKMRNGGEACVAANRLLVHRSVAEEFTAKLAARLSAFVVGPGDAPGTTLGPLIDERSRAKVAGLVDDAVAAGATVLTGGSVPEGPGWFYPPTVLADVRPEMTIANEEIFGPVAPVLVFDTEEEAVALANASEFGLVSFVFTRDLDRALRLSERLEAGMIGINTGVVSNPAAPFGGVKASGLGREGGAEGIEEYLETIYVGIRDPYATAEAGVA</sequence>
<comment type="caution">
    <text evidence="5">The sequence shown here is derived from an EMBL/GenBank/DDBJ whole genome shotgun (WGS) entry which is preliminary data.</text>
</comment>
<dbReference type="InterPro" id="IPR016161">
    <property type="entry name" value="Ald_DH/histidinol_DH"/>
</dbReference>
<feature type="active site" evidence="2">
    <location>
        <position position="251"/>
    </location>
</feature>
<organism evidence="5 6">
    <name type="scientific">Nocardioides fonticola</name>
    <dbReference type="NCBI Taxonomy" id="450363"/>
    <lineage>
        <taxon>Bacteria</taxon>
        <taxon>Bacillati</taxon>
        <taxon>Actinomycetota</taxon>
        <taxon>Actinomycetes</taxon>
        <taxon>Propionibacteriales</taxon>
        <taxon>Nocardioidaceae</taxon>
        <taxon>Nocardioides</taxon>
    </lineage>
</organism>
<evidence type="ECO:0000313" key="6">
    <source>
        <dbReference type="Proteomes" id="UP001501495"/>
    </source>
</evidence>
<evidence type="ECO:0000259" key="4">
    <source>
        <dbReference type="Pfam" id="PF00171"/>
    </source>
</evidence>
<evidence type="ECO:0000256" key="2">
    <source>
        <dbReference type="PROSITE-ProRule" id="PRU10007"/>
    </source>
</evidence>
<dbReference type="InterPro" id="IPR016162">
    <property type="entry name" value="Ald_DH_N"/>
</dbReference>
<dbReference type="PANTHER" id="PTHR43353">
    <property type="entry name" value="SUCCINATE-SEMIALDEHYDE DEHYDROGENASE, MITOCHONDRIAL"/>
    <property type="match status" value="1"/>
</dbReference>